<dbReference type="EMBL" id="JAFJMO010000014">
    <property type="protein sequence ID" value="KAJ8256498.1"/>
    <property type="molecule type" value="Genomic_DNA"/>
</dbReference>
<dbReference type="AlphaFoldDB" id="A0A9Q1D3G1"/>
<sequence>MQCLPVFRGQSIHRLFSYYARDKERLGCRLRLVPLFQVEEAREENAPAAAAVFFYYHVRAHFDHDYHAGTPEETDYSVKEESSDWNEDNKLSHDSAEIISVCQRGGN</sequence>
<feature type="compositionally biased region" description="Basic and acidic residues" evidence="1">
    <location>
        <begin position="76"/>
        <end position="90"/>
    </location>
</feature>
<evidence type="ECO:0000313" key="2">
    <source>
        <dbReference type="EMBL" id="KAJ8256498.1"/>
    </source>
</evidence>
<accession>A0A9Q1D3G1</accession>
<dbReference type="Proteomes" id="UP001152803">
    <property type="component" value="Unassembled WGS sequence"/>
</dbReference>
<proteinExistence type="predicted"/>
<name>A0A9Q1D3G1_CONCO</name>
<reference evidence="2" key="1">
    <citation type="journal article" date="2023" name="Science">
        <title>Genome structures resolve the early diversification of teleost fishes.</title>
        <authorList>
            <person name="Parey E."/>
            <person name="Louis A."/>
            <person name="Montfort J."/>
            <person name="Bouchez O."/>
            <person name="Roques C."/>
            <person name="Iampietro C."/>
            <person name="Lluch J."/>
            <person name="Castinel A."/>
            <person name="Donnadieu C."/>
            <person name="Desvignes T."/>
            <person name="Floi Bucao C."/>
            <person name="Jouanno E."/>
            <person name="Wen M."/>
            <person name="Mejri S."/>
            <person name="Dirks R."/>
            <person name="Jansen H."/>
            <person name="Henkel C."/>
            <person name="Chen W.J."/>
            <person name="Zahm M."/>
            <person name="Cabau C."/>
            <person name="Klopp C."/>
            <person name="Thompson A.W."/>
            <person name="Robinson-Rechavi M."/>
            <person name="Braasch I."/>
            <person name="Lecointre G."/>
            <person name="Bobe J."/>
            <person name="Postlethwait J.H."/>
            <person name="Berthelot C."/>
            <person name="Roest Crollius H."/>
            <person name="Guiguen Y."/>
        </authorList>
    </citation>
    <scope>NUCLEOTIDE SEQUENCE</scope>
    <source>
        <strain evidence="2">Concon-B</strain>
    </source>
</reference>
<organism evidence="2 3">
    <name type="scientific">Conger conger</name>
    <name type="common">Conger eel</name>
    <name type="synonym">Muraena conger</name>
    <dbReference type="NCBI Taxonomy" id="82655"/>
    <lineage>
        <taxon>Eukaryota</taxon>
        <taxon>Metazoa</taxon>
        <taxon>Chordata</taxon>
        <taxon>Craniata</taxon>
        <taxon>Vertebrata</taxon>
        <taxon>Euteleostomi</taxon>
        <taxon>Actinopterygii</taxon>
        <taxon>Neopterygii</taxon>
        <taxon>Teleostei</taxon>
        <taxon>Anguilliformes</taxon>
        <taxon>Congridae</taxon>
        <taxon>Conger</taxon>
    </lineage>
</organism>
<evidence type="ECO:0000256" key="1">
    <source>
        <dbReference type="SAM" id="MobiDB-lite"/>
    </source>
</evidence>
<gene>
    <name evidence="2" type="ORF">COCON_G00186500</name>
</gene>
<feature type="region of interest" description="Disordered" evidence="1">
    <location>
        <begin position="68"/>
        <end position="90"/>
    </location>
</feature>
<protein>
    <submittedName>
        <fullName evidence="2">Uncharacterized protein</fullName>
    </submittedName>
</protein>
<evidence type="ECO:0000313" key="3">
    <source>
        <dbReference type="Proteomes" id="UP001152803"/>
    </source>
</evidence>
<keyword evidence="3" id="KW-1185">Reference proteome</keyword>
<comment type="caution">
    <text evidence="2">The sequence shown here is derived from an EMBL/GenBank/DDBJ whole genome shotgun (WGS) entry which is preliminary data.</text>
</comment>